<dbReference type="InterPro" id="IPR011576">
    <property type="entry name" value="Pyridox_Oxase_N"/>
</dbReference>
<evidence type="ECO:0000313" key="2">
    <source>
        <dbReference type="EMBL" id="MZR24080.1"/>
    </source>
</evidence>
<dbReference type="RefSeq" id="WP_161340539.1">
    <property type="nucleotide sequence ID" value="NZ_JBHSDG010000003.1"/>
</dbReference>
<comment type="caution">
    <text evidence="2">The sequence shown here is derived from an EMBL/GenBank/DDBJ whole genome shotgun (WGS) entry which is preliminary data.</text>
</comment>
<dbReference type="PANTHER" id="PTHR42815:SF2">
    <property type="entry name" value="FAD-BINDING, PUTATIVE (AFU_ORTHOLOGUE AFUA_6G07600)-RELATED"/>
    <property type="match status" value="1"/>
</dbReference>
<dbReference type="AlphaFoldDB" id="A0A845MLI3"/>
<gene>
    <name evidence="2" type="ORF">GQF03_17230</name>
</gene>
<feature type="domain" description="Pyridoxamine 5'-phosphate oxidase N-terminal" evidence="1">
    <location>
        <begin position="32"/>
        <end position="153"/>
    </location>
</feature>
<sequence length="206" mass="22607">MTQSHDITTIEALEALYEAVNPVSLAKETPALTAEYRRWLEKAPFLALATVGPGGLDCSPRGDAAGQLFRILDDRHIALPDRRGNNRIDSLRNIVLDPRVALLFLIPGIEETLRINGRARITTEDQLIQSFRVGATTPRSVLLIEIDAVFFQCARALKRAGLWDPAAQLARGDVPTAGQMTKAALPDFDAVSYDAELPARQQSSLY</sequence>
<keyword evidence="3" id="KW-1185">Reference proteome</keyword>
<dbReference type="Proteomes" id="UP000445696">
    <property type="component" value="Unassembled WGS sequence"/>
</dbReference>
<dbReference type="OrthoDB" id="9790331at2"/>
<dbReference type="PANTHER" id="PTHR42815">
    <property type="entry name" value="FAD-BINDING, PUTATIVE (AFU_ORTHOLOGUE AFUA_6G07600)-RELATED"/>
    <property type="match status" value="1"/>
</dbReference>
<protein>
    <submittedName>
        <fullName evidence="2">Pyridoxamine 5'-phosphate oxidase family protein</fullName>
    </submittedName>
</protein>
<dbReference type="SUPFAM" id="SSF50475">
    <property type="entry name" value="FMN-binding split barrel"/>
    <property type="match status" value="1"/>
</dbReference>
<organism evidence="2 3">
    <name type="scientific">Sneathiella chungangensis</name>
    <dbReference type="NCBI Taxonomy" id="1418234"/>
    <lineage>
        <taxon>Bacteria</taxon>
        <taxon>Pseudomonadati</taxon>
        <taxon>Pseudomonadota</taxon>
        <taxon>Alphaproteobacteria</taxon>
        <taxon>Sneathiellales</taxon>
        <taxon>Sneathiellaceae</taxon>
        <taxon>Sneathiella</taxon>
    </lineage>
</organism>
<dbReference type="Gene3D" id="2.30.110.10">
    <property type="entry name" value="Electron Transport, Fmn-binding Protein, Chain A"/>
    <property type="match status" value="1"/>
</dbReference>
<dbReference type="EMBL" id="WTVA01000015">
    <property type="protein sequence ID" value="MZR24080.1"/>
    <property type="molecule type" value="Genomic_DNA"/>
</dbReference>
<dbReference type="InterPro" id="IPR024029">
    <property type="entry name" value="Pyridox_Oxase_FMN-dep"/>
</dbReference>
<accession>A0A845MLI3</accession>
<reference evidence="2 3" key="1">
    <citation type="journal article" date="2014" name="Int. J. Syst. Evol. Microbiol.">
        <title>Sneathiella chungangensis sp. nov., isolated from a marine sand, and emended description of the genus Sneathiella.</title>
        <authorList>
            <person name="Siamphan C."/>
            <person name="Kim H."/>
            <person name="Lee J.S."/>
            <person name="Kim W."/>
        </authorList>
    </citation>
    <scope>NUCLEOTIDE SEQUENCE [LARGE SCALE GENOMIC DNA]</scope>
    <source>
        <strain evidence="2 3">KCTC 32476</strain>
    </source>
</reference>
<evidence type="ECO:0000313" key="3">
    <source>
        <dbReference type="Proteomes" id="UP000445696"/>
    </source>
</evidence>
<dbReference type="Pfam" id="PF01243">
    <property type="entry name" value="PNPOx_N"/>
    <property type="match status" value="1"/>
</dbReference>
<evidence type="ECO:0000259" key="1">
    <source>
        <dbReference type="Pfam" id="PF01243"/>
    </source>
</evidence>
<dbReference type="NCBIfam" id="TIGR04025">
    <property type="entry name" value="PPOX_FMN_DR2398"/>
    <property type="match status" value="1"/>
</dbReference>
<proteinExistence type="predicted"/>
<name>A0A845MLI3_9PROT</name>
<dbReference type="InterPro" id="IPR012349">
    <property type="entry name" value="Split_barrel_FMN-bd"/>
</dbReference>